<organism evidence="7 8">
    <name type="scientific">Phaeobacter gallaeciensis</name>
    <dbReference type="NCBI Taxonomy" id="60890"/>
    <lineage>
        <taxon>Bacteria</taxon>
        <taxon>Pseudomonadati</taxon>
        <taxon>Pseudomonadota</taxon>
        <taxon>Alphaproteobacteria</taxon>
        <taxon>Rhodobacterales</taxon>
        <taxon>Roseobacteraceae</taxon>
        <taxon>Phaeobacter</taxon>
    </lineage>
</organism>
<dbReference type="RefSeq" id="WP_024096215.1">
    <property type="nucleotide sequence ID" value="NZ_CP010588.1"/>
</dbReference>
<gene>
    <name evidence="7" type="ORF">PhaeoP63_00720</name>
</gene>
<feature type="transmembrane region" description="Helical" evidence="6">
    <location>
        <begin position="40"/>
        <end position="57"/>
    </location>
</feature>
<evidence type="ECO:0000256" key="4">
    <source>
        <dbReference type="ARBA" id="ARBA00022989"/>
    </source>
</evidence>
<evidence type="ECO:0000313" key="8">
    <source>
        <dbReference type="Proteomes" id="UP000217545"/>
    </source>
</evidence>
<dbReference type="Proteomes" id="UP000217545">
    <property type="component" value="Chromosome"/>
</dbReference>
<feature type="transmembrane region" description="Helical" evidence="6">
    <location>
        <begin position="69"/>
        <end position="89"/>
    </location>
</feature>
<sequence length="346" mass="36870">MNKAFAMLNSMLSDRAARIMLLILTALALGLALFFAKPVLAPVIFAVVVGIVVSPLADRLQGIGVARVIVAASLLLFSCVIIVLLFLSLEPLISGVVEDLPKIKQEIRSWVYMMSGLLRGIEAISQEIEQTVGTGGAETDVTSGFPTLMDALWVAPNFGAQVFIFIGTLFFFVLTRTDIYAAAGSLGKRLYRAEHEVARYFAAVTLVNAGLGVATAIGLATLGINSALIWGLAAMLLNFILYLGPLMMIAGLTFVGMTQLGGAAALMPPALFLALNLIEAQFVTPAFVGHQLHLSPLVVFLAIVFGLWIWGPVGAIVALPVMLWIGQLLRSSAEARRLQGDETQTS</sequence>
<feature type="transmembrane region" description="Helical" evidence="6">
    <location>
        <begin position="16"/>
        <end position="34"/>
    </location>
</feature>
<dbReference type="InterPro" id="IPR002549">
    <property type="entry name" value="AI-2E-like"/>
</dbReference>
<keyword evidence="4 6" id="KW-1133">Transmembrane helix</keyword>
<comment type="subcellular location">
    <subcellularLocation>
        <location evidence="1">Membrane</location>
        <topology evidence="1">Multi-pass membrane protein</topology>
    </subcellularLocation>
</comment>
<protein>
    <submittedName>
        <fullName evidence="7">Permease</fullName>
    </submittedName>
</protein>
<dbReference type="GO" id="GO:0016020">
    <property type="term" value="C:membrane"/>
    <property type="evidence" value="ECO:0007669"/>
    <property type="project" value="UniProtKB-SubCell"/>
</dbReference>
<feature type="transmembrane region" description="Helical" evidence="6">
    <location>
        <begin position="200"/>
        <end position="222"/>
    </location>
</feature>
<keyword evidence="5 6" id="KW-0472">Membrane</keyword>
<feature type="transmembrane region" description="Helical" evidence="6">
    <location>
        <begin position="260"/>
        <end position="278"/>
    </location>
</feature>
<keyword evidence="3 6" id="KW-0812">Transmembrane</keyword>
<evidence type="ECO:0000313" key="7">
    <source>
        <dbReference type="EMBL" id="ATF04820.1"/>
    </source>
</evidence>
<reference evidence="7 8" key="1">
    <citation type="journal article" date="2017" name="Front. Microbiol.">
        <title>Phaeobacter piscinae sp. nov., a species of the Roseobacter group and potential aquaculture probiont.</title>
        <authorList>
            <person name="Sonnenschein E.C."/>
            <person name="Phippen C.B.W."/>
            <person name="Nielsen K.F."/>
            <person name="Mateiu R.V."/>
            <person name="Melchiorsen J."/>
            <person name="Gram L."/>
            <person name="Overmann J."/>
            <person name="Freese H.M."/>
        </authorList>
    </citation>
    <scope>NUCLEOTIDE SEQUENCE [LARGE SCALE GENOMIC DNA]</scope>
    <source>
        <strain evidence="7 8">P63</strain>
    </source>
</reference>
<dbReference type="PANTHER" id="PTHR21716">
    <property type="entry name" value="TRANSMEMBRANE PROTEIN"/>
    <property type="match status" value="1"/>
</dbReference>
<evidence type="ECO:0000256" key="5">
    <source>
        <dbReference type="ARBA" id="ARBA00023136"/>
    </source>
</evidence>
<evidence type="ECO:0000256" key="3">
    <source>
        <dbReference type="ARBA" id="ARBA00022692"/>
    </source>
</evidence>
<feature type="transmembrane region" description="Helical" evidence="6">
    <location>
        <begin position="298"/>
        <end position="326"/>
    </location>
</feature>
<evidence type="ECO:0000256" key="6">
    <source>
        <dbReference type="SAM" id="Phobius"/>
    </source>
</evidence>
<dbReference type="AlphaFoldDB" id="A0AAD0EBZ9"/>
<evidence type="ECO:0000256" key="1">
    <source>
        <dbReference type="ARBA" id="ARBA00004141"/>
    </source>
</evidence>
<dbReference type="Pfam" id="PF01594">
    <property type="entry name" value="AI-2E_transport"/>
    <property type="match status" value="1"/>
</dbReference>
<dbReference type="GO" id="GO:0055085">
    <property type="term" value="P:transmembrane transport"/>
    <property type="evidence" value="ECO:0007669"/>
    <property type="project" value="TreeGrafter"/>
</dbReference>
<name>A0AAD0EBZ9_9RHOB</name>
<feature type="transmembrane region" description="Helical" evidence="6">
    <location>
        <begin position="228"/>
        <end position="248"/>
    </location>
</feature>
<dbReference type="PANTHER" id="PTHR21716:SF16">
    <property type="entry name" value="BLL1467 PROTEIN"/>
    <property type="match status" value="1"/>
</dbReference>
<evidence type="ECO:0000256" key="2">
    <source>
        <dbReference type="ARBA" id="ARBA00009773"/>
    </source>
</evidence>
<comment type="similarity">
    <text evidence="2">Belongs to the autoinducer-2 exporter (AI-2E) (TC 2.A.86) family.</text>
</comment>
<accession>A0AAD0EBZ9</accession>
<proteinExistence type="inferred from homology"/>
<dbReference type="EMBL" id="CP010784">
    <property type="protein sequence ID" value="ATF04820.1"/>
    <property type="molecule type" value="Genomic_DNA"/>
</dbReference>
<feature type="transmembrane region" description="Helical" evidence="6">
    <location>
        <begin position="158"/>
        <end position="179"/>
    </location>
</feature>